<dbReference type="Proteomes" id="UP001732700">
    <property type="component" value="Chromosome 6C"/>
</dbReference>
<name>A0ACD5Z3I0_AVESA</name>
<evidence type="ECO:0000313" key="2">
    <source>
        <dbReference type="Proteomes" id="UP001732700"/>
    </source>
</evidence>
<protein>
    <submittedName>
        <fullName evidence="1">Uncharacterized protein</fullName>
    </submittedName>
</protein>
<evidence type="ECO:0000313" key="1">
    <source>
        <dbReference type="EnsemblPlants" id="AVESA.00010b.r2.6CG1090100.1.CDS.1"/>
    </source>
</evidence>
<keyword evidence="2" id="KW-1185">Reference proteome</keyword>
<sequence>MASNSVFAELLKSSNKLDGSNFTVWKRKIMFLLTAENIEYVVMTSAPTKPAADASDDEKGNYAEELGAWTKDNKKARIFILGSMTDSLAGEYESETSASKIFRRLEQDFGEVSLIKVLSLLNRFLSSKMGENTSINEHLNKLSVLVEDLKNAGHPFTEQVQVMVALNSLPSSWEQFKISFCHMERTLNLRTLRHHLLMEEDRKLSQGKERSSYPAELHLGENKHQGNKRNFQKKKPGFDLRDRLNKRKDRDDMHRPGREERRDRSDRNNYHQNQKLDKKDHRCHSCGEYGHFRADCNKRRKLNDKKGNNNNQDSRKGNQSPEGIFDVYVCTEALFTTTFQNSWVVDSGSTSHIARDCKSFSAMKTIPKGTRHVYLGTIAKADILG</sequence>
<proteinExistence type="predicted"/>
<dbReference type="EnsemblPlants" id="AVESA.00010b.r2.6CG1090100.1">
    <property type="protein sequence ID" value="AVESA.00010b.r2.6CG1090100.1.CDS.1"/>
    <property type="gene ID" value="AVESA.00010b.r2.6CG1090100"/>
</dbReference>
<accession>A0ACD5Z3I0</accession>
<organism evidence="1 2">
    <name type="scientific">Avena sativa</name>
    <name type="common">Oat</name>
    <dbReference type="NCBI Taxonomy" id="4498"/>
    <lineage>
        <taxon>Eukaryota</taxon>
        <taxon>Viridiplantae</taxon>
        <taxon>Streptophyta</taxon>
        <taxon>Embryophyta</taxon>
        <taxon>Tracheophyta</taxon>
        <taxon>Spermatophyta</taxon>
        <taxon>Magnoliopsida</taxon>
        <taxon>Liliopsida</taxon>
        <taxon>Poales</taxon>
        <taxon>Poaceae</taxon>
        <taxon>BOP clade</taxon>
        <taxon>Pooideae</taxon>
        <taxon>Poodae</taxon>
        <taxon>Poeae</taxon>
        <taxon>Poeae Chloroplast Group 1 (Aveneae type)</taxon>
        <taxon>Aveninae</taxon>
        <taxon>Avena</taxon>
    </lineage>
</organism>
<reference evidence="1" key="2">
    <citation type="submission" date="2025-09" db="UniProtKB">
        <authorList>
            <consortium name="EnsemblPlants"/>
        </authorList>
    </citation>
    <scope>IDENTIFICATION</scope>
</reference>
<reference evidence="1" key="1">
    <citation type="submission" date="2021-05" db="EMBL/GenBank/DDBJ databases">
        <authorList>
            <person name="Scholz U."/>
            <person name="Mascher M."/>
            <person name="Fiebig A."/>
        </authorList>
    </citation>
    <scope>NUCLEOTIDE SEQUENCE [LARGE SCALE GENOMIC DNA]</scope>
</reference>